<dbReference type="STRING" id="1893.SAMN02787144_102084"/>
<dbReference type="Proteomes" id="UP000181909">
    <property type="component" value="Unassembled WGS sequence"/>
</dbReference>
<organism evidence="3 4">
    <name type="scientific">Streptomyces atratus</name>
    <dbReference type="NCBI Taxonomy" id="1893"/>
    <lineage>
        <taxon>Bacteria</taxon>
        <taxon>Bacillati</taxon>
        <taxon>Actinomycetota</taxon>
        <taxon>Actinomycetes</taxon>
        <taxon>Kitasatosporales</taxon>
        <taxon>Streptomycetaceae</taxon>
        <taxon>Streptomyces</taxon>
    </lineage>
</organism>
<dbReference type="Gene3D" id="3.90.1200.10">
    <property type="match status" value="1"/>
</dbReference>
<evidence type="ECO:0000256" key="1">
    <source>
        <dbReference type="SAM" id="MobiDB-lite"/>
    </source>
</evidence>
<dbReference type="InterPro" id="IPR051678">
    <property type="entry name" value="AGP_Transferase"/>
</dbReference>
<name>A0A1K2EMI5_STRAR</name>
<evidence type="ECO:0000259" key="2">
    <source>
        <dbReference type="Pfam" id="PF01636"/>
    </source>
</evidence>
<dbReference type="SUPFAM" id="SSF56112">
    <property type="entry name" value="Protein kinase-like (PK-like)"/>
    <property type="match status" value="1"/>
</dbReference>
<evidence type="ECO:0000313" key="3">
    <source>
        <dbReference type="EMBL" id="SFY36228.1"/>
    </source>
</evidence>
<dbReference type="InterPro" id="IPR002575">
    <property type="entry name" value="Aminoglycoside_PTrfase"/>
</dbReference>
<dbReference type="PANTHER" id="PTHR21310:SF15">
    <property type="entry name" value="AMINOGLYCOSIDE PHOSPHOTRANSFERASE DOMAIN-CONTAINING PROTEIN"/>
    <property type="match status" value="1"/>
</dbReference>
<dbReference type="InterPro" id="IPR011009">
    <property type="entry name" value="Kinase-like_dom_sf"/>
</dbReference>
<feature type="domain" description="Aminoglycoside phosphotransferase" evidence="2">
    <location>
        <begin position="47"/>
        <end position="294"/>
    </location>
</feature>
<dbReference type="GO" id="GO:0016301">
    <property type="term" value="F:kinase activity"/>
    <property type="evidence" value="ECO:0007669"/>
    <property type="project" value="UniProtKB-KW"/>
</dbReference>
<dbReference type="Gene3D" id="3.30.200.20">
    <property type="entry name" value="Phosphorylase Kinase, domain 1"/>
    <property type="match status" value="1"/>
</dbReference>
<dbReference type="Pfam" id="PF01636">
    <property type="entry name" value="APH"/>
    <property type="match status" value="1"/>
</dbReference>
<evidence type="ECO:0000313" key="4">
    <source>
        <dbReference type="Proteomes" id="UP000181909"/>
    </source>
</evidence>
<keyword evidence="3" id="KW-0418">Kinase</keyword>
<keyword evidence="3" id="KW-0808">Transferase</keyword>
<dbReference type="PANTHER" id="PTHR21310">
    <property type="entry name" value="AMINOGLYCOSIDE PHOSPHOTRANSFERASE-RELATED-RELATED"/>
    <property type="match status" value="1"/>
</dbReference>
<proteinExistence type="predicted"/>
<sequence>MKAVSGADAIHTGTRRGGTITPMQTAGTTSAVFRSVGLTEERIARCAPLTGGTFNTVSRVTLTDGGDWVVKIPPPATPGTLMGYERDLLVNEATFHACADGSAPVPRVLHSELDPAAPTGPYVIMSACPGRPWSEFAPGSLSAAEGCRLRTDLGRIVARLHAVTHPAGFGYPSLALGPLAPTWRQAFTAMTDAVLADADAYRARLPRPTAGIRALLAAASPVLDDVARPALVHFDLWQGNLLVDGGPGARSIGGIVDGERMFWGDPVADFVSLALFGNMEEDEDFLAGYAEGSGRPVVFDASVRLRLALYRCYLYLIMLVETVPRRAPQEDLDSAWTHVAPQLESALADVESALRARG</sequence>
<dbReference type="AlphaFoldDB" id="A0A1K2EMI5"/>
<protein>
    <submittedName>
        <fullName evidence="3">Predicted kinase, aminoglycoside phosphotransferase (APT) family</fullName>
    </submittedName>
</protein>
<accession>A0A1K2EMI5</accession>
<reference evidence="3 4" key="1">
    <citation type="submission" date="2016-11" db="EMBL/GenBank/DDBJ databases">
        <authorList>
            <person name="Jaros S."/>
            <person name="Januszkiewicz K."/>
            <person name="Wedrychowicz H."/>
        </authorList>
    </citation>
    <scope>NUCLEOTIDE SEQUENCE [LARGE SCALE GENOMIC DNA]</scope>
    <source>
        <strain evidence="3 4">OK807</strain>
    </source>
</reference>
<feature type="region of interest" description="Disordered" evidence="1">
    <location>
        <begin position="1"/>
        <end position="23"/>
    </location>
</feature>
<gene>
    <name evidence="3" type="ORF">SAMN02787144_102084</name>
</gene>
<dbReference type="EMBL" id="FPJO01000020">
    <property type="protein sequence ID" value="SFY36228.1"/>
    <property type="molecule type" value="Genomic_DNA"/>
</dbReference>